<keyword evidence="3" id="KW-0645">Protease</keyword>
<organism evidence="10 11">
    <name type="scientific">Natronococcus jeotgali DSM 18795</name>
    <dbReference type="NCBI Taxonomy" id="1227498"/>
    <lineage>
        <taxon>Archaea</taxon>
        <taxon>Methanobacteriati</taxon>
        <taxon>Methanobacteriota</taxon>
        <taxon>Stenosarchaea group</taxon>
        <taxon>Halobacteria</taxon>
        <taxon>Halobacteriales</taxon>
        <taxon>Natrialbaceae</taxon>
        <taxon>Natronococcus</taxon>
    </lineage>
</organism>
<accession>L9XWF4</accession>
<evidence type="ECO:0000256" key="2">
    <source>
        <dbReference type="ARBA" id="ARBA00009045"/>
    </source>
</evidence>
<comment type="caution">
    <text evidence="10">The sequence shown here is derived from an EMBL/GenBank/DDBJ whole genome shotgun (WGS) entry which is preliminary data.</text>
</comment>
<gene>
    <name evidence="10" type="ORF">C492_02617</name>
</gene>
<evidence type="ECO:0000256" key="5">
    <source>
        <dbReference type="ARBA" id="ARBA00022801"/>
    </source>
</evidence>
<feature type="transmembrane region" description="Helical" evidence="8">
    <location>
        <begin position="185"/>
        <end position="206"/>
    </location>
</feature>
<dbReference type="AlphaFoldDB" id="L9XWF4"/>
<evidence type="ECO:0000259" key="9">
    <source>
        <dbReference type="Pfam" id="PF01694"/>
    </source>
</evidence>
<dbReference type="GO" id="GO:0004252">
    <property type="term" value="F:serine-type endopeptidase activity"/>
    <property type="evidence" value="ECO:0007669"/>
    <property type="project" value="InterPro"/>
</dbReference>
<evidence type="ECO:0000256" key="8">
    <source>
        <dbReference type="SAM" id="Phobius"/>
    </source>
</evidence>
<dbReference type="RefSeq" id="WP_008420225.1">
    <property type="nucleotide sequence ID" value="NZ_AOIA01000021.1"/>
</dbReference>
<feature type="domain" description="Peptidase S54 rhomboid" evidence="9">
    <location>
        <begin position="58"/>
        <end position="202"/>
    </location>
</feature>
<evidence type="ECO:0000256" key="6">
    <source>
        <dbReference type="ARBA" id="ARBA00022989"/>
    </source>
</evidence>
<dbReference type="InterPro" id="IPR022764">
    <property type="entry name" value="Peptidase_S54_rhomboid_dom"/>
</dbReference>
<proteinExistence type="inferred from homology"/>
<protein>
    <submittedName>
        <fullName evidence="10">Rhomboid family protein</fullName>
    </submittedName>
</protein>
<reference evidence="10 11" key="1">
    <citation type="journal article" date="2014" name="PLoS Genet.">
        <title>Phylogenetically driven sequencing of extremely halophilic archaea reveals strategies for static and dynamic osmo-response.</title>
        <authorList>
            <person name="Becker E.A."/>
            <person name="Seitzer P.M."/>
            <person name="Tritt A."/>
            <person name="Larsen D."/>
            <person name="Krusor M."/>
            <person name="Yao A.I."/>
            <person name="Wu D."/>
            <person name="Madern D."/>
            <person name="Eisen J.A."/>
            <person name="Darling A.E."/>
            <person name="Facciotti M.T."/>
        </authorList>
    </citation>
    <scope>NUCLEOTIDE SEQUENCE [LARGE SCALE GENOMIC DNA]</scope>
    <source>
        <strain evidence="10 11">DSM 18795</strain>
    </source>
</reference>
<evidence type="ECO:0000256" key="7">
    <source>
        <dbReference type="ARBA" id="ARBA00023136"/>
    </source>
</evidence>
<dbReference type="Proteomes" id="UP000011531">
    <property type="component" value="Unassembled WGS sequence"/>
</dbReference>
<evidence type="ECO:0000256" key="3">
    <source>
        <dbReference type="ARBA" id="ARBA00022670"/>
    </source>
</evidence>
<evidence type="ECO:0000256" key="4">
    <source>
        <dbReference type="ARBA" id="ARBA00022692"/>
    </source>
</evidence>
<feature type="transmembrane region" description="Helical" evidence="8">
    <location>
        <begin position="20"/>
        <end position="50"/>
    </location>
</feature>
<evidence type="ECO:0000313" key="11">
    <source>
        <dbReference type="Proteomes" id="UP000011531"/>
    </source>
</evidence>
<dbReference type="PANTHER" id="PTHR43066">
    <property type="entry name" value="RHOMBOID-RELATED PROTEIN"/>
    <property type="match status" value="1"/>
</dbReference>
<keyword evidence="11" id="KW-1185">Reference proteome</keyword>
<feature type="transmembrane region" description="Helical" evidence="8">
    <location>
        <begin position="160"/>
        <end position="179"/>
    </location>
</feature>
<comment type="similarity">
    <text evidence="2">Belongs to the peptidase S54 family.</text>
</comment>
<keyword evidence="7 8" id="KW-0472">Membrane</keyword>
<dbReference type="GO" id="GO:0016020">
    <property type="term" value="C:membrane"/>
    <property type="evidence" value="ECO:0007669"/>
    <property type="project" value="UniProtKB-SubCell"/>
</dbReference>
<dbReference type="EMBL" id="AOIA01000021">
    <property type="protein sequence ID" value="ELY65847.1"/>
    <property type="molecule type" value="Genomic_DNA"/>
</dbReference>
<sequence>MVIRSRRGSDTDSRSGDPILELLVVFAVVLVLQTVAAFVSAGLMTGLFVLGPPLTVNPWTIVTSVYAHSGLGHLISNSVGLVLFGWPIARATTRLRFHTFFLATGALAGIAQVLTSSFVASLGLGNPTAVLGASGAVFALAGYLIAGNRLSDGLASVVEIPRWAAAVAFVVLAGLITIATGAPGVALVAHFTGFLLGLLAGRAGVLETRSRRARNRSAV</sequence>
<keyword evidence="4 8" id="KW-0812">Transmembrane</keyword>
<dbReference type="STRING" id="1227498.C492_02617"/>
<feature type="transmembrane region" description="Helical" evidence="8">
    <location>
        <begin position="70"/>
        <end position="88"/>
    </location>
</feature>
<dbReference type="PANTHER" id="PTHR43066:SF1">
    <property type="entry name" value="RHOMBOID PROTEIN 2"/>
    <property type="match status" value="1"/>
</dbReference>
<dbReference type="InterPro" id="IPR035952">
    <property type="entry name" value="Rhomboid-like_sf"/>
</dbReference>
<keyword evidence="5" id="KW-0378">Hydrolase</keyword>
<dbReference type="Gene3D" id="1.20.1540.10">
    <property type="entry name" value="Rhomboid-like"/>
    <property type="match status" value="1"/>
</dbReference>
<dbReference type="PATRIC" id="fig|1227498.3.peg.530"/>
<dbReference type="Pfam" id="PF01694">
    <property type="entry name" value="Rhomboid"/>
    <property type="match status" value="1"/>
</dbReference>
<keyword evidence="6 8" id="KW-1133">Transmembrane helix</keyword>
<feature type="transmembrane region" description="Helical" evidence="8">
    <location>
        <begin position="100"/>
        <end position="123"/>
    </location>
</feature>
<dbReference type="OrthoDB" id="169619at2157"/>
<evidence type="ECO:0000313" key="10">
    <source>
        <dbReference type="EMBL" id="ELY65847.1"/>
    </source>
</evidence>
<comment type="subcellular location">
    <subcellularLocation>
        <location evidence="1">Membrane</location>
        <topology evidence="1">Multi-pass membrane protein</topology>
    </subcellularLocation>
</comment>
<dbReference type="GO" id="GO:0006508">
    <property type="term" value="P:proteolysis"/>
    <property type="evidence" value="ECO:0007669"/>
    <property type="project" value="UniProtKB-KW"/>
</dbReference>
<dbReference type="SUPFAM" id="SSF144091">
    <property type="entry name" value="Rhomboid-like"/>
    <property type="match status" value="1"/>
</dbReference>
<feature type="transmembrane region" description="Helical" evidence="8">
    <location>
        <begin position="129"/>
        <end position="148"/>
    </location>
</feature>
<evidence type="ECO:0000256" key="1">
    <source>
        <dbReference type="ARBA" id="ARBA00004141"/>
    </source>
</evidence>
<name>L9XWF4_9EURY</name>